<dbReference type="Gene3D" id="2.40.70.10">
    <property type="entry name" value="Acid Proteases"/>
    <property type="match status" value="2"/>
</dbReference>
<dbReference type="Pfam" id="PF14543">
    <property type="entry name" value="TAXi_N"/>
    <property type="match status" value="1"/>
</dbReference>
<dbReference type="InterPro" id="IPR033868">
    <property type="entry name" value="Xylanase_inhibitor_I-like"/>
</dbReference>
<evidence type="ECO:0000313" key="7">
    <source>
        <dbReference type="EnsemblPlants" id="Kaladp0073s0002.1.v1.1.CDS.1"/>
    </source>
</evidence>
<comment type="subcellular location">
    <subcellularLocation>
        <location evidence="1">Secreted</location>
        <location evidence="1">Extracellular space</location>
    </subcellularLocation>
</comment>
<dbReference type="Proteomes" id="UP000594263">
    <property type="component" value="Unplaced"/>
</dbReference>
<dbReference type="PANTHER" id="PTHR47965">
    <property type="entry name" value="ASPARTYL PROTEASE-RELATED"/>
    <property type="match status" value="1"/>
</dbReference>
<evidence type="ECO:0000259" key="6">
    <source>
        <dbReference type="PROSITE" id="PS51767"/>
    </source>
</evidence>
<evidence type="ECO:0000313" key="8">
    <source>
        <dbReference type="Proteomes" id="UP000594263"/>
    </source>
</evidence>
<dbReference type="InterPro" id="IPR032861">
    <property type="entry name" value="TAXi_N"/>
</dbReference>
<dbReference type="EnsemblPlants" id="Kaladp0073s0002.1.v1.1">
    <property type="protein sequence ID" value="Kaladp0073s0002.1.v1.1.CDS.1"/>
    <property type="gene ID" value="Kaladp0073s0002.v1.1"/>
</dbReference>
<dbReference type="GO" id="GO:0005576">
    <property type="term" value="C:extracellular region"/>
    <property type="evidence" value="ECO:0007669"/>
    <property type="project" value="UniProtKB-SubCell"/>
</dbReference>
<dbReference type="Pfam" id="PF14541">
    <property type="entry name" value="TAXi_C"/>
    <property type="match status" value="1"/>
</dbReference>
<feature type="chain" id="PRO_5029888045" description="Peptidase A1 domain-containing protein" evidence="5">
    <location>
        <begin position="21"/>
        <end position="434"/>
    </location>
</feature>
<accession>A0A7N0ULS3</accession>
<dbReference type="GO" id="GO:0004190">
    <property type="term" value="F:aspartic-type endopeptidase activity"/>
    <property type="evidence" value="ECO:0007669"/>
    <property type="project" value="InterPro"/>
</dbReference>
<dbReference type="GO" id="GO:0006508">
    <property type="term" value="P:proteolysis"/>
    <property type="evidence" value="ECO:0007669"/>
    <property type="project" value="InterPro"/>
</dbReference>
<dbReference type="AlphaFoldDB" id="A0A7N0ULS3"/>
<dbReference type="SUPFAM" id="SSF50630">
    <property type="entry name" value="Acid proteases"/>
    <property type="match status" value="1"/>
</dbReference>
<feature type="signal peptide" evidence="5">
    <location>
        <begin position="1"/>
        <end position="20"/>
    </location>
</feature>
<dbReference type="InterPro" id="IPR033121">
    <property type="entry name" value="PEPTIDASE_A1"/>
</dbReference>
<dbReference type="CDD" id="cd05489">
    <property type="entry name" value="xylanase_inhibitor_I_like"/>
    <property type="match status" value="1"/>
</dbReference>
<dbReference type="Gramene" id="Kaladp0073s0002.1.v1.1">
    <property type="protein sequence ID" value="Kaladp0073s0002.1.v1.1.CDS.1"/>
    <property type="gene ID" value="Kaladp0073s0002.v1.1"/>
</dbReference>
<keyword evidence="8" id="KW-1185">Reference proteome</keyword>
<evidence type="ECO:0000256" key="3">
    <source>
        <dbReference type="ARBA" id="ARBA00022525"/>
    </source>
</evidence>
<dbReference type="InterPro" id="IPR021109">
    <property type="entry name" value="Peptidase_aspartic_dom_sf"/>
</dbReference>
<dbReference type="FunFam" id="2.40.70.10:FF:000041">
    <property type="entry name" value="Basic 7S globulin"/>
    <property type="match status" value="1"/>
</dbReference>
<dbReference type="InterPro" id="IPR032799">
    <property type="entry name" value="TAXi_C"/>
</dbReference>
<dbReference type="PANTHER" id="PTHR47965:SF103">
    <property type="entry name" value="EUKARYOTIC ASPARTYL PROTEASE FAMILY PROTEIN"/>
    <property type="match status" value="1"/>
</dbReference>
<evidence type="ECO:0000256" key="1">
    <source>
        <dbReference type="ARBA" id="ARBA00004239"/>
    </source>
</evidence>
<name>A0A7N0ULS3_KALFE</name>
<dbReference type="OMA" id="FITTIYQ"/>
<proteinExistence type="inferred from homology"/>
<keyword evidence="4 5" id="KW-0732">Signal</keyword>
<organism evidence="7 8">
    <name type="scientific">Kalanchoe fedtschenkoi</name>
    <name type="common">Lavender scallops</name>
    <name type="synonym">South American air plant</name>
    <dbReference type="NCBI Taxonomy" id="63787"/>
    <lineage>
        <taxon>Eukaryota</taxon>
        <taxon>Viridiplantae</taxon>
        <taxon>Streptophyta</taxon>
        <taxon>Embryophyta</taxon>
        <taxon>Tracheophyta</taxon>
        <taxon>Spermatophyta</taxon>
        <taxon>Magnoliopsida</taxon>
        <taxon>eudicotyledons</taxon>
        <taxon>Gunneridae</taxon>
        <taxon>Pentapetalae</taxon>
        <taxon>Saxifragales</taxon>
        <taxon>Crassulaceae</taxon>
        <taxon>Kalanchoe</taxon>
    </lineage>
</organism>
<evidence type="ECO:0000256" key="4">
    <source>
        <dbReference type="ARBA" id="ARBA00022729"/>
    </source>
</evidence>
<dbReference type="FunFam" id="2.40.70.10:FF:000045">
    <property type="entry name" value="Basic 7S globulin"/>
    <property type="match status" value="1"/>
</dbReference>
<comment type="similarity">
    <text evidence="2">Belongs to the peptidase A1 family.</text>
</comment>
<dbReference type="InterPro" id="IPR001461">
    <property type="entry name" value="Aspartic_peptidase_A1"/>
</dbReference>
<dbReference type="PROSITE" id="PS51767">
    <property type="entry name" value="PEPTIDASE_A1"/>
    <property type="match status" value="1"/>
</dbReference>
<feature type="domain" description="Peptidase A1" evidence="6">
    <location>
        <begin position="47"/>
        <end position="415"/>
    </location>
</feature>
<reference evidence="7" key="1">
    <citation type="submission" date="2021-01" db="UniProtKB">
        <authorList>
            <consortium name="EnsemblPlants"/>
        </authorList>
    </citation>
    <scope>IDENTIFICATION</scope>
</reference>
<protein>
    <recommendedName>
        <fullName evidence="6">Peptidase A1 domain-containing protein</fullName>
    </recommendedName>
</protein>
<sequence>MASFHTFLSLYLLGISLVLASKNADGASFRPKALIVPVTKDAATSQYLTHIKQRTPLVDVQLVVDLGGQFLWVDCETRYVSSSYKAAHCRTAVCSLAGSNGCGTCFSPPSPGCNNNTCGLIPYNEIITTSTSGEVAQDVVSVHSTDGASPGPVVSVPNFIFTCAPTFLLEGLAKGSKGIAGLGRGRLGMPSLFASAFSFRRKFAVCLGTKGFVIFGDGPYRLLPGNMDVSKYLTYTPLILNPVSTAGTYSLGDKSTDYFIGVTAIHINKTPVNLNATLLTIDPEGRGGTKLSTVQPYTVMETSIYHAVISAFRKAAAPIKTVSSVSPFGLCYSTKSFSDTYLGPAVPQIDLILQSSGTKWYIYGANSMVRVSDSVMCLGIVDGGVTPRTSIVLGAYQLDEYLLQFDLAASRLGFSVSMRSTRTSCSNFNFTSIA</sequence>
<evidence type="ECO:0000256" key="5">
    <source>
        <dbReference type="SAM" id="SignalP"/>
    </source>
</evidence>
<evidence type="ECO:0000256" key="2">
    <source>
        <dbReference type="ARBA" id="ARBA00007447"/>
    </source>
</evidence>
<keyword evidence="3" id="KW-0964">Secreted</keyword>